<dbReference type="RefSeq" id="WP_106346636.1">
    <property type="nucleotide sequence ID" value="NZ_PVNE01000038.1"/>
</dbReference>
<dbReference type="EMBL" id="PVNE01000038">
    <property type="protein sequence ID" value="PRX38752.1"/>
    <property type="molecule type" value="Genomic_DNA"/>
</dbReference>
<dbReference type="InterPro" id="IPR036457">
    <property type="entry name" value="PPM-type-like_dom_sf"/>
</dbReference>
<name>A0A2T0LAC8_9BACL</name>
<dbReference type="SUPFAM" id="SSF81606">
    <property type="entry name" value="PP2C-like"/>
    <property type="match status" value="1"/>
</dbReference>
<protein>
    <submittedName>
        <fullName evidence="1">Protein phosphatase 2C-like protein</fullName>
    </submittedName>
</protein>
<dbReference type="Gene3D" id="3.60.40.10">
    <property type="entry name" value="PPM-type phosphatase domain"/>
    <property type="match status" value="1"/>
</dbReference>
<dbReference type="OrthoDB" id="1755431at2"/>
<evidence type="ECO:0000313" key="1">
    <source>
        <dbReference type="EMBL" id="PRX38752.1"/>
    </source>
</evidence>
<accession>A0A2T0LAC8</accession>
<proteinExistence type="predicted"/>
<organism evidence="1 2">
    <name type="scientific">Planifilum fimeticola</name>
    <dbReference type="NCBI Taxonomy" id="201975"/>
    <lineage>
        <taxon>Bacteria</taxon>
        <taxon>Bacillati</taxon>
        <taxon>Bacillota</taxon>
        <taxon>Bacilli</taxon>
        <taxon>Bacillales</taxon>
        <taxon>Thermoactinomycetaceae</taxon>
        <taxon>Planifilum</taxon>
    </lineage>
</organism>
<gene>
    <name evidence="1" type="ORF">CLV97_13816</name>
</gene>
<dbReference type="Proteomes" id="UP000237797">
    <property type="component" value="Unassembled WGS sequence"/>
</dbReference>
<evidence type="ECO:0000313" key="2">
    <source>
        <dbReference type="Proteomes" id="UP000237797"/>
    </source>
</evidence>
<comment type="caution">
    <text evidence="1">The sequence shown here is derived from an EMBL/GenBank/DDBJ whole genome shotgun (WGS) entry which is preliminary data.</text>
</comment>
<sequence length="277" mass="31235">MKGIWKIESCTRKGTGDWNEDGLILHQPAHRYGVVDGATGIEPARDPLGRSPGRIAMETVVSTFLGQEDSDSLRFLTLEANRRLRTLMQSYGVDVSDPSRCWSAAHAVVQIREDRLEWVQSGDCKIYAASRNGEVLSLAEDRVKPLDDRVLSRWVEEFEGSRPDGALPEPIREDLRKNRARGNRPGGYPVINGDPALEKYLQSGTLSLKGLSFLLLVTDGMDPRHRDEAEWVRRIGQEGLATMMDELLREERQDDTCARMPRFKVSDDKAGILIRFE</sequence>
<dbReference type="AlphaFoldDB" id="A0A2T0LAC8"/>
<reference evidence="1 2" key="1">
    <citation type="submission" date="2018-03" db="EMBL/GenBank/DDBJ databases">
        <title>Genomic Encyclopedia of Archaeal and Bacterial Type Strains, Phase II (KMG-II): from individual species to whole genera.</title>
        <authorList>
            <person name="Goeker M."/>
        </authorList>
    </citation>
    <scope>NUCLEOTIDE SEQUENCE [LARGE SCALE GENOMIC DNA]</scope>
    <source>
        <strain evidence="1 2">DSM 44946</strain>
    </source>
</reference>
<keyword evidence="2" id="KW-1185">Reference proteome</keyword>